<dbReference type="InterPro" id="IPR001701">
    <property type="entry name" value="Glyco_hydro_9"/>
</dbReference>
<dbReference type="Gene3D" id="2.60.40.10">
    <property type="entry name" value="Immunoglobulins"/>
    <property type="match status" value="1"/>
</dbReference>
<dbReference type="EC" id="3.2.1.4" evidence="8"/>
<dbReference type="InterPro" id="IPR026444">
    <property type="entry name" value="Secre_tail"/>
</dbReference>
<evidence type="ECO:0000256" key="8">
    <source>
        <dbReference type="RuleBase" id="RU361166"/>
    </source>
</evidence>
<feature type="domain" description="Secretion system C-terminal sorting" evidence="11">
    <location>
        <begin position="593"/>
        <end position="675"/>
    </location>
</feature>
<reference evidence="12" key="1">
    <citation type="journal article" date="2020" name="mSystems">
        <title>Genome- and Community-Level Interaction Insights into Carbon Utilization and Element Cycling Functions of Hydrothermarchaeota in Hydrothermal Sediment.</title>
        <authorList>
            <person name="Zhou Z."/>
            <person name="Liu Y."/>
            <person name="Xu W."/>
            <person name="Pan J."/>
            <person name="Luo Z.H."/>
            <person name="Li M."/>
        </authorList>
    </citation>
    <scope>NUCLEOTIDE SEQUENCE [LARGE SCALE GENOMIC DNA]</scope>
    <source>
        <strain evidence="12">SpSt-500</strain>
    </source>
</reference>
<name>A0A832DDE2_9BACT</name>
<dbReference type="AlphaFoldDB" id="A0A832DDE2"/>
<feature type="active site" evidence="7">
    <location>
        <position position="552"/>
    </location>
</feature>
<accession>A0A832DDE2</accession>
<evidence type="ECO:0000256" key="7">
    <source>
        <dbReference type="PROSITE-ProRule" id="PRU10060"/>
    </source>
</evidence>
<dbReference type="Pfam" id="PF18962">
    <property type="entry name" value="Por_Secre_tail"/>
    <property type="match status" value="1"/>
</dbReference>
<evidence type="ECO:0000259" key="11">
    <source>
        <dbReference type="Pfam" id="PF18962"/>
    </source>
</evidence>
<keyword evidence="8" id="KW-0136">Cellulose degradation</keyword>
<dbReference type="PROSITE" id="PS00592">
    <property type="entry name" value="GH9_2"/>
    <property type="match status" value="1"/>
</dbReference>
<dbReference type="SUPFAM" id="SSF81296">
    <property type="entry name" value="E set domains"/>
    <property type="match status" value="1"/>
</dbReference>
<dbReference type="InterPro" id="IPR033126">
    <property type="entry name" value="Glyco_hydro_9_Asp/Glu_AS"/>
</dbReference>
<feature type="active site" evidence="6">
    <location>
        <position position="497"/>
    </location>
</feature>
<dbReference type="GO" id="GO:0030245">
    <property type="term" value="P:cellulose catabolic process"/>
    <property type="evidence" value="ECO:0007669"/>
    <property type="project" value="UniProtKB-KW"/>
</dbReference>
<dbReference type="InterPro" id="IPR012341">
    <property type="entry name" value="6hp_glycosidase-like_sf"/>
</dbReference>
<proteinExistence type="inferred from homology"/>
<dbReference type="PROSITE" id="PS51257">
    <property type="entry name" value="PROKAR_LIPOPROTEIN"/>
    <property type="match status" value="1"/>
</dbReference>
<feature type="domain" description="Glycoside hydrolase family 9" evidence="9">
    <location>
        <begin position="119"/>
        <end position="564"/>
    </location>
</feature>
<evidence type="ECO:0000259" key="10">
    <source>
        <dbReference type="Pfam" id="PF02927"/>
    </source>
</evidence>
<protein>
    <recommendedName>
        <fullName evidence="8">Endoglucanase</fullName>
        <ecNumber evidence="8">3.2.1.4</ecNumber>
    </recommendedName>
</protein>
<keyword evidence="5 6" id="KW-0624">Polysaccharide degradation</keyword>
<dbReference type="SUPFAM" id="SSF48208">
    <property type="entry name" value="Six-hairpin glycosidases"/>
    <property type="match status" value="1"/>
</dbReference>
<dbReference type="EMBL" id="DSVI01000001">
    <property type="protein sequence ID" value="HGT46444.1"/>
    <property type="molecule type" value="Genomic_DNA"/>
</dbReference>
<organism evidence="12">
    <name type="scientific">Ignavibacterium album</name>
    <dbReference type="NCBI Taxonomy" id="591197"/>
    <lineage>
        <taxon>Bacteria</taxon>
        <taxon>Pseudomonadati</taxon>
        <taxon>Ignavibacteriota</taxon>
        <taxon>Ignavibacteria</taxon>
        <taxon>Ignavibacteriales</taxon>
        <taxon>Ignavibacteriaceae</taxon>
        <taxon>Ignavibacterium</taxon>
    </lineage>
</organism>
<keyword evidence="2 6" id="KW-0378">Hydrolase</keyword>
<dbReference type="Pfam" id="PF00759">
    <property type="entry name" value="Glyco_hydro_9"/>
    <property type="match status" value="1"/>
</dbReference>
<dbReference type="PROSITE" id="PS00698">
    <property type="entry name" value="GH9_3"/>
    <property type="match status" value="1"/>
</dbReference>
<evidence type="ECO:0000256" key="5">
    <source>
        <dbReference type="ARBA" id="ARBA00023326"/>
    </source>
</evidence>
<dbReference type="GO" id="GO:0008810">
    <property type="term" value="F:cellulase activity"/>
    <property type="evidence" value="ECO:0007669"/>
    <property type="project" value="UniProtKB-EC"/>
</dbReference>
<dbReference type="PANTHER" id="PTHR22298">
    <property type="entry name" value="ENDO-1,4-BETA-GLUCANASE"/>
    <property type="match status" value="1"/>
</dbReference>
<dbReference type="Pfam" id="PF02927">
    <property type="entry name" value="CelD_N"/>
    <property type="match status" value="1"/>
</dbReference>
<evidence type="ECO:0000256" key="2">
    <source>
        <dbReference type="ARBA" id="ARBA00022801"/>
    </source>
</evidence>
<evidence type="ECO:0000256" key="6">
    <source>
        <dbReference type="PROSITE-ProRule" id="PRU10059"/>
    </source>
</evidence>
<evidence type="ECO:0000259" key="9">
    <source>
        <dbReference type="Pfam" id="PF00759"/>
    </source>
</evidence>
<evidence type="ECO:0000256" key="3">
    <source>
        <dbReference type="ARBA" id="ARBA00023277"/>
    </source>
</evidence>
<feature type="domain" description="Cellulase Ig-like" evidence="10">
    <location>
        <begin position="29"/>
        <end position="106"/>
    </location>
</feature>
<comment type="caution">
    <text evidence="12">The sequence shown here is derived from an EMBL/GenBank/DDBJ whole genome shotgun (WGS) entry which is preliminary data.</text>
</comment>
<dbReference type="InterPro" id="IPR018221">
    <property type="entry name" value="Glyco_hydro_9_His_AS"/>
</dbReference>
<dbReference type="InterPro" id="IPR013783">
    <property type="entry name" value="Ig-like_fold"/>
</dbReference>
<comment type="similarity">
    <text evidence="1 6 8">Belongs to the glycosyl hydrolase 9 (cellulase E) family.</text>
</comment>
<dbReference type="InterPro" id="IPR008928">
    <property type="entry name" value="6-hairpin_glycosidase_sf"/>
</dbReference>
<evidence type="ECO:0000256" key="4">
    <source>
        <dbReference type="ARBA" id="ARBA00023295"/>
    </source>
</evidence>
<comment type="catalytic activity">
    <reaction evidence="8">
        <text>Endohydrolysis of (1-&gt;4)-beta-D-glucosidic linkages in cellulose, lichenin and cereal beta-D-glucans.</text>
        <dbReference type="EC" id="3.2.1.4"/>
    </reaction>
</comment>
<keyword evidence="4 6" id="KW-0326">Glycosidase</keyword>
<feature type="active site" evidence="7">
    <location>
        <position position="543"/>
    </location>
</feature>
<dbReference type="NCBIfam" id="TIGR04183">
    <property type="entry name" value="Por_Secre_tail"/>
    <property type="match status" value="1"/>
</dbReference>
<keyword evidence="3 6" id="KW-0119">Carbohydrate metabolism</keyword>
<dbReference type="Gene3D" id="1.50.10.10">
    <property type="match status" value="1"/>
</dbReference>
<dbReference type="InterPro" id="IPR004197">
    <property type="entry name" value="Cellulase_Ig-like"/>
</dbReference>
<evidence type="ECO:0000313" key="12">
    <source>
        <dbReference type="EMBL" id="HGT46444.1"/>
    </source>
</evidence>
<gene>
    <name evidence="12" type="ORF">ENS56_00200</name>
</gene>
<sequence length="678" mass="76600">MKSSVNRRILLPLFLTILLFLIACSNIYSQIFIDQAGYKNNLPKIFYTNLFSNSFDIVEVETGNIFFTGSLQLVNNNDPATGMSIRKGGFTSLSRTGNYFIRINSSDTSFHFMINENVYNDLYFKSLKAFYFQRCGSQLFFTHAGQYQRNSCHTADGFFHSSTGQSGFKFSRGGWHDAGDYGKYIVNAGISAATLLMAYEYFPAFFVDDNLNIPESNNAIPDILDEVKYEIQWFLTMQDSDGAVYFKLTKEQFESFVMPSQDSGIRYIYQKSSTATANFAAVMARFYRVFKNYDSSFANLCLNSALNAWNWLSNQNSIVPPGGFHNPPGTATGEYGDNNDTDERLWAAAELFEATGEQSFKDYYDFNYNIGGLINSTMNWQNVRTLAHITYLFSNQPTADPIIKTQLLSSLISYCSGLATRSNTNGFGVTINPGEYYWGSNSQILNNAILLILAYNKNNNISYLNAALQQLNYALGNNAHNFSFVTGVGKKYSLHPHHRPSEADGIAEPIPGMIVGGPNQYLNDPVLQQYFNQNTPPALCYIDNVGSYASNEIAINWNAPLVFVSGYFKSLITTYVEEEINYLPEEIYLEQNFPNPFNSTTKIKYSIPLTPLSFGEELEVRLVIYDILGNEVSTLLNDYKYPGSYVLEFNADQFPSGVYYYKLNAGYKTKIRKMIHLK</sequence>
<evidence type="ECO:0000256" key="1">
    <source>
        <dbReference type="ARBA" id="ARBA00007072"/>
    </source>
</evidence>
<dbReference type="InterPro" id="IPR014756">
    <property type="entry name" value="Ig_E-set"/>
</dbReference>